<evidence type="ECO:0000259" key="11">
    <source>
        <dbReference type="Pfam" id="PF07992"/>
    </source>
</evidence>
<evidence type="ECO:0000256" key="4">
    <source>
        <dbReference type="ARBA" id="ARBA00022617"/>
    </source>
</evidence>
<dbReference type="InterPro" id="IPR016156">
    <property type="entry name" value="FAD/NAD-linked_Rdtase_dimer_sf"/>
</dbReference>
<keyword evidence="5" id="KW-0285">Flavoprotein</keyword>
<dbReference type="PRINTS" id="PR00368">
    <property type="entry name" value="FADPNR"/>
</dbReference>
<accession>A0A7Y7IYH1</accession>
<proteinExistence type="predicted"/>
<dbReference type="GO" id="GO:0046872">
    <property type="term" value="F:metal ion binding"/>
    <property type="evidence" value="ECO:0007669"/>
    <property type="project" value="UniProtKB-KW"/>
</dbReference>
<dbReference type="Pfam" id="PF07992">
    <property type="entry name" value="Pyr_redox_2"/>
    <property type="match status" value="1"/>
</dbReference>
<dbReference type="Gene3D" id="3.50.50.60">
    <property type="entry name" value="FAD/NAD(P)-binding domain"/>
    <property type="match status" value="2"/>
</dbReference>
<reference evidence="13 14" key="1">
    <citation type="submission" date="2020-06" db="EMBL/GenBank/DDBJ databases">
        <title>Description of novel acetic acid bacteria.</title>
        <authorList>
            <person name="Sombolestani A."/>
        </authorList>
    </citation>
    <scope>NUCLEOTIDE SEQUENCE [LARGE SCALE GENOMIC DNA]</scope>
    <source>
        <strain evidence="13 14">LMG 31431</strain>
    </source>
</reference>
<sequence length="407" mass="43217">MSSQNNIIVIGNGMVGHYCAEQLVTQGLHETHRIHVFGAELHHAYDRVHLTDYMTGRDALALRLHEEDFHDAHGMTLHLGAMVNRIDRAARTIETDGGSFAYESLIIATGSTPFVPPVPGNSGTAGLVYRTLDDLDTIRAAAQGARHGVVIGGGLLGLEAANAVKALGLEVCVVEFAPRLMPVQLDDEGGRALRRRIESLGIAVRTAHATSEIAAGETLRHRLNFSDGTWLETDLVVFSAGIRPQDRLARECGLAIGSRGGIAVDDQCRTSDPHIFAVGECAAWRDRVFGLVAPGYTMARTAAAVLAGEDAAFAGADMSTKLKLLGVDVGSIGDAHGAEEGSSSYRFIGEAEGSYRRLVLSADGMRVTGAVLVGDNSYYDTILQYVQNAIRPPADPAALILPRGEGA</sequence>
<dbReference type="InterPro" id="IPR052034">
    <property type="entry name" value="NasD-like"/>
</dbReference>
<evidence type="ECO:0000256" key="5">
    <source>
        <dbReference type="ARBA" id="ARBA00022630"/>
    </source>
</evidence>
<dbReference type="Pfam" id="PF18267">
    <property type="entry name" value="Rubredoxin_C"/>
    <property type="match status" value="1"/>
</dbReference>
<keyword evidence="10" id="KW-0411">Iron-sulfur</keyword>
<dbReference type="InterPro" id="IPR036188">
    <property type="entry name" value="FAD/NAD-bd_sf"/>
</dbReference>
<dbReference type="InterPro" id="IPR023753">
    <property type="entry name" value="FAD/NAD-binding_dom"/>
</dbReference>
<feature type="non-terminal residue" evidence="13">
    <location>
        <position position="407"/>
    </location>
</feature>
<keyword evidence="8" id="KW-0560">Oxidoreductase</keyword>
<dbReference type="Gene3D" id="3.30.390.30">
    <property type="match status" value="1"/>
</dbReference>
<dbReference type="FunFam" id="3.50.50.60:FF:000033">
    <property type="entry name" value="Nitrite reductase [NAD(P)H], large subunit"/>
    <property type="match status" value="1"/>
</dbReference>
<evidence type="ECO:0000256" key="9">
    <source>
        <dbReference type="ARBA" id="ARBA00023004"/>
    </source>
</evidence>
<comment type="pathway">
    <text evidence="3">Nitrogen metabolism; nitrate reduction (assimilation).</text>
</comment>
<protein>
    <submittedName>
        <fullName evidence="13">FAD-dependent oxidoreductase</fullName>
    </submittedName>
</protein>
<comment type="cofactor">
    <cofactor evidence="1">
        <name>siroheme</name>
        <dbReference type="ChEBI" id="CHEBI:60052"/>
    </cofactor>
</comment>
<dbReference type="SUPFAM" id="SSF51905">
    <property type="entry name" value="FAD/NAD(P)-binding domain"/>
    <property type="match status" value="1"/>
</dbReference>
<feature type="domain" description="NADH-rubredoxin oxidoreductase C-terminal" evidence="12">
    <location>
        <begin position="319"/>
        <end position="388"/>
    </location>
</feature>
<keyword evidence="6" id="KW-0479">Metal-binding</keyword>
<dbReference type="Proteomes" id="UP000534870">
    <property type="component" value="Unassembled WGS sequence"/>
</dbReference>
<gene>
    <name evidence="13" type="ORF">HUK84_14630</name>
</gene>
<comment type="caution">
    <text evidence="13">The sequence shown here is derived from an EMBL/GenBank/DDBJ whole genome shotgun (WGS) entry which is preliminary data.</text>
</comment>
<feature type="domain" description="FAD/NAD(P)-binding" evidence="11">
    <location>
        <begin position="6"/>
        <end position="293"/>
    </location>
</feature>
<evidence type="ECO:0000256" key="3">
    <source>
        <dbReference type="ARBA" id="ARBA00005096"/>
    </source>
</evidence>
<evidence type="ECO:0000259" key="12">
    <source>
        <dbReference type="Pfam" id="PF18267"/>
    </source>
</evidence>
<dbReference type="GO" id="GO:0051536">
    <property type="term" value="F:iron-sulfur cluster binding"/>
    <property type="evidence" value="ECO:0007669"/>
    <property type="project" value="UniProtKB-KW"/>
</dbReference>
<dbReference type="PANTHER" id="PTHR43809:SF1">
    <property type="entry name" value="NITRITE REDUCTASE (NADH) LARGE SUBUNIT"/>
    <property type="match status" value="1"/>
</dbReference>
<evidence type="ECO:0000313" key="14">
    <source>
        <dbReference type="Proteomes" id="UP000534870"/>
    </source>
</evidence>
<evidence type="ECO:0000256" key="7">
    <source>
        <dbReference type="ARBA" id="ARBA00022827"/>
    </source>
</evidence>
<evidence type="ECO:0000256" key="10">
    <source>
        <dbReference type="ARBA" id="ARBA00023014"/>
    </source>
</evidence>
<name>A0A7Y7IYH1_9PROT</name>
<organism evidence="13 14">
    <name type="scientific">Nguyenibacter vanlangensis</name>
    <dbReference type="NCBI Taxonomy" id="1216886"/>
    <lineage>
        <taxon>Bacteria</taxon>
        <taxon>Pseudomonadati</taxon>
        <taxon>Pseudomonadota</taxon>
        <taxon>Alphaproteobacteria</taxon>
        <taxon>Acetobacterales</taxon>
        <taxon>Acetobacteraceae</taxon>
        <taxon>Nguyenibacter</taxon>
    </lineage>
</organism>
<dbReference type="RefSeq" id="WP_176640941.1">
    <property type="nucleotide sequence ID" value="NZ_JABXXP010000411.1"/>
</dbReference>
<evidence type="ECO:0000256" key="6">
    <source>
        <dbReference type="ARBA" id="ARBA00022723"/>
    </source>
</evidence>
<evidence type="ECO:0000256" key="2">
    <source>
        <dbReference type="ARBA" id="ARBA00001974"/>
    </source>
</evidence>
<dbReference type="InterPro" id="IPR041575">
    <property type="entry name" value="Rubredoxin_C"/>
</dbReference>
<dbReference type="PANTHER" id="PTHR43809">
    <property type="entry name" value="NITRITE REDUCTASE (NADH) LARGE SUBUNIT"/>
    <property type="match status" value="1"/>
</dbReference>
<keyword evidence="7" id="KW-0274">FAD</keyword>
<dbReference type="PRINTS" id="PR00411">
    <property type="entry name" value="PNDRDTASEI"/>
</dbReference>
<dbReference type="EMBL" id="JABXXP010000411">
    <property type="protein sequence ID" value="NVN12343.1"/>
    <property type="molecule type" value="Genomic_DNA"/>
</dbReference>
<evidence type="ECO:0000256" key="8">
    <source>
        <dbReference type="ARBA" id="ARBA00023002"/>
    </source>
</evidence>
<dbReference type="GO" id="GO:0016491">
    <property type="term" value="F:oxidoreductase activity"/>
    <property type="evidence" value="ECO:0007669"/>
    <property type="project" value="UniProtKB-KW"/>
</dbReference>
<comment type="cofactor">
    <cofactor evidence="2">
        <name>FAD</name>
        <dbReference type="ChEBI" id="CHEBI:57692"/>
    </cofactor>
</comment>
<dbReference type="AlphaFoldDB" id="A0A7Y7IYH1"/>
<keyword evidence="9" id="KW-0408">Iron</keyword>
<keyword evidence="4" id="KW-0349">Heme</keyword>
<evidence type="ECO:0000256" key="1">
    <source>
        <dbReference type="ARBA" id="ARBA00001929"/>
    </source>
</evidence>
<evidence type="ECO:0000313" key="13">
    <source>
        <dbReference type="EMBL" id="NVN12343.1"/>
    </source>
</evidence>